<comment type="caution">
    <text evidence="1">The sequence shown here is derived from an EMBL/GenBank/DDBJ whole genome shotgun (WGS) entry which is preliminary data.</text>
</comment>
<reference evidence="2" key="1">
    <citation type="submission" date="2024-06" db="EMBL/GenBank/DDBJ databases">
        <title>Multi-omics analyses provide insights into the biosynthesis of the anticancer antibiotic pleurotin in Hohenbuehelia grisea.</title>
        <authorList>
            <person name="Weaver J.A."/>
            <person name="Alberti F."/>
        </authorList>
    </citation>
    <scope>NUCLEOTIDE SEQUENCE [LARGE SCALE GENOMIC DNA]</scope>
    <source>
        <strain evidence="2">T-177</strain>
    </source>
</reference>
<dbReference type="EMBL" id="JASNQZ010000001">
    <property type="protein sequence ID" value="KAL0960740.1"/>
    <property type="molecule type" value="Genomic_DNA"/>
</dbReference>
<evidence type="ECO:0000313" key="1">
    <source>
        <dbReference type="EMBL" id="KAL0960740.1"/>
    </source>
</evidence>
<sequence length="226" mass="25434">MLAPSIAYETSLVLAIIFESPRQVTAIVPHLVPGLYLACPAAIAQRLPIILLSLLHYMIAEYPSQRSFRRHIDTLPTKLLPIDADSRQWVLHVAACLRTRNYTKFERLTRPAAYREYCGSSADAPGDDGSIQGPSAERAFYVLVDALRVKARGAAWMVIRSAYRELSCPADYDWTRAWLIRSLALESVVPGAREASLDEWLEAESKLDHVRRKEGVEGRWVVCKAR</sequence>
<proteinExistence type="predicted"/>
<keyword evidence="2" id="KW-1185">Reference proteome</keyword>
<evidence type="ECO:0000313" key="2">
    <source>
        <dbReference type="Proteomes" id="UP001556367"/>
    </source>
</evidence>
<organism evidence="1 2">
    <name type="scientific">Hohenbuehelia grisea</name>
    <dbReference type="NCBI Taxonomy" id="104357"/>
    <lineage>
        <taxon>Eukaryota</taxon>
        <taxon>Fungi</taxon>
        <taxon>Dikarya</taxon>
        <taxon>Basidiomycota</taxon>
        <taxon>Agaricomycotina</taxon>
        <taxon>Agaricomycetes</taxon>
        <taxon>Agaricomycetidae</taxon>
        <taxon>Agaricales</taxon>
        <taxon>Pleurotineae</taxon>
        <taxon>Pleurotaceae</taxon>
        <taxon>Hohenbuehelia</taxon>
    </lineage>
</organism>
<gene>
    <name evidence="1" type="ORF">HGRIS_005763</name>
</gene>
<dbReference type="Proteomes" id="UP001556367">
    <property type="component" value="Unassembled WGS sequence"/>
</dbReference>
<name>A0ABR3JXS5_9AGAR</name>
<accession>A0ABR3JXS5</accession>
<protein>
    <submittedName>
        <fullName evidence="1">Uncharacterized protein</fullName>
    </submittedName>
</protein>